<name>A0ABS9D089_9RHOB</name>
<sequence>MRSPLHIHTPLAASSGVISADQIEAALLKVAMLVARDPAFAPVFERLEAELTKAKDAELGALDVQRRARALLDHSAMPRIKVARCSKVAPLP</sequence>
<organism evidence="1 2">
    <name type="scientific">Octadecabacter dasysiphoniae</name>
    <dbReference type="NCBI Taxonomy" id="2909341"/>
    <lineage>
        <taxon>Bacteria</taxon>
        <taxon>Pseudomonadati</taxon>
        <taxon>Pseudomonadota</taxon>
        <taxon>Alphaproteobacteria</taxon>
        <taxon>Rhodobacterales</taxon>
        <taxon>Roseobacteraceae</taxon>
        <taxon>Octadecabacter</taxon>
    </lineage>
</organism>
<evidence type="ECO:0000313" key="1">
    <source>
        <dbReference type="EMBL" id="MCF2872884.1"/>
    </source>
</evidence>
<gene>
    <name evidence="1" type="ORF">L0664_17590</name>
</gene>
<comment type="caution">
    <text evidence="1">The sequence shown here is derived from an EMBL/GenBank/DDBJ whole genome shotgun (WGS) entry which is preliminary data.</text>
</comment>
<reference evidence="1 2" key="1">
    <citation type="submission" date="2022-01" db="EMBL/GenBank/DDBJ databases">
        <title>Octadecabacter sp. nov., isolated from a marine alga.</title>
        <authorList>
            <person name="Jin M.S."/>
            <person name="Kim H.M."/>
            <person name="Han D.M."/>
            <person name="Jung J.J."/>
            <person name="Jeon C.O."/>
        </authorList>
    </citation>
    <scope>NUCLEOTIDE SEQUENCE [LARGE SCALE GENOMIC DNA]</scope>
    <source>
        <strain evidence="1 2">G9-8</strain>
    </source>
</reference>
<dbReference type="EMBL" id="JAKGAQ010000006">
    <property type="protein sequence ID" value="MCF2872884.1"/>
    <property type="molecule type" value="Genomic_DNA"/>
</dbReference>
<proteinExistence type="predicted"/>
<dbReference type="RefSeq" id="WP_235227217.1">
    <property type="nucleotide sequence ID" value="NZ_JAKGAQ010000006.1"/>
</dbReference>
<accession>A0ABS9D089</accession>
<protein>
    <submittedName>
        <fullName evidence="1">Uncharacterized protein</fullName>
    </submittedName>
</protein>
<evidence type="ECO:0000313" key="2">
    <source>
        <dbReference type="Proteomes" id="UP001200557"/>
    </source>
</evidence>
<keyword evidence="2" id="KW-1185">Reference proteome</keyword>
<dbReference type="Proteomes" id="UP001200557">
    <property type="component" value="Unassembled WGS sequence"/>
</dbReference>